<dbReference type="Proteomes" id="UP000266482">
    <property type="component" value="Unassembled WGS sequence"/>
</dbReference>
<comment type="catalytic activity">
    <reaction evidence="1">
        <text>a uridine in RNA = a pseudouridine in RNA</text>
        <dbReference type="Rhea" id="RHEA:48348"/>
        <dbReference type="Rhea" id="RHEA-COMP:12068"/>
        <dbReference type="Rhea" id="RHEA-COMP:12069"/>
        <dbReference type="ChEBI" id="CHEBI:65314"/>
        <dbReference type="ChEBI" id="CHEBI:65315"/>
    </reaction>
</comment>
<keyword evidence="8" id="KW-1185">Reference proteome</keyword>
<dbReference type="AlphaFoldDB" id="A0A3A1UZ67"/>
<comment type="caution">
    <text evidence="7">The sequence shown here is derived from an EMBL/GenBank/DDBJ whole genome shotgun (WGS) entry which is preliminary data.</text>
</comment>
<evidence type="ECO:0000259" key="6">
    <source>
        <dbReference type="Pfam" id="PF00849"/>
    </source>
</evidence>
<dbReference type="OrthoDB" id="9773999at2"/>
<accession>A0A3A1UZ67</accession>
<dbReference type="Pfam" id="PF00849">
    <property type="entry name" value="PseudoU_synth_2"/>
    <property type="match status" value="1"/>
</dbReference>
<evidence type="ECO:0000313" key="8">
    <source>
        <dbReference type="Proteomes" id="UP000266482"/>
    </source>
</evidence>
<protein>
    <recommendedName>
        <fullName evidence="4">RNA pseudouridylate synthase</fullName>
    </recommendedName>
    <alternativeName>
        <fullName evidence="5">RNA-uridine isomerase</fullName>
    </alternativeName>
</protein>
<dbReference type="InterPro" id="IPR020103">
    <property type="entry name" value="PsdUridine_synth_cat_dom_sf"/>
</dbReference>
<evidence type="ECO:0000256" key="3">
    <source>
        <dbReference type="ARBA" id="ARBA00023235"/>
    </source>
</evidence>
<evidence type="ECO:0000313" key="7">
    <source>
        <dbReference type="EMBL" id="RIX53564.1"/>
    </source>
</evidence>
<proteinExistence type="inferred from homology"/>
<keyword evidence="3" id="KW-0413">Isomerase</keyword>
<dbReference type="Gene3D" id="3.30.2350.10">
    <property type="entry name" value="Pseudouridine synthase"/>
    <property type="match status" value="1"/>
</dbReference>
<dbReference type="GO" id="GO:0003723">
    <property type="term" value="F:RNA binding"/>
    <property type="evidence" value="ECO:0007669"/>
    <property type="project" value="InterPro"/>
</dbReference>
<organism evidence="7 8">
    <name type="scientific">Paenibacillus nanensis</name>
    <dbReference type="NCBI Taxonomy" id="393251"/>
    <lineage>
        <taxon>Bacteria</taxon>
        <taxon>Bacillati</taxon>
        <taxon>Bacillota</taxon>
        <taxon>Bacilli</taxon>
        <taxon>Bacillales</taxon>
        <taxon>Paenibacillaceae</taxon>
        <taxon>Paenibacillus</taxon>
    </lineage>
</organism>
<comment type="similarity">
    <text evidence="2">Belongs to the pseudouridine synthase RluA family.</text>
</comment>
<sequence length="240" mass="26731">MGVEIMAIPVLYEDNHLLAVVKPPGVPSQEDESGDPDMLTLLKADLKQRHNKPGNVFLGLVHRLDRPVGGAMIFAKTSKAASRLSESVRGRSFGKTYICVVEGVPARQEATLEHYIRKDQKRNVVTVYDRPAPEAKDARLTYRVAVSSGSHSLIAVRLHTGRPHQIRAQMAHIGCPLAGDLKYGAAKRPNLIDIALWSTSVTVPHPTTKEEMTFRSLPNDTEPWSWWSIDQLRFAAEYFV</sequence>
<name>A0A3A1UZ67_9BACL</name>
<dbReference type="InterPro" id="IPR006145">
    <property type="entry name" value="PsdUridine_synth_RsuA/RluA"/>
</dbReference>
<dbReference type="SUPFAM" id="SSF55120">
    <property type="entry name" value="Pseudouridine synthase"/>
    <property type="match status" value="1"/>
</dbReference>
<dbReference type="GO" id="GO:0006396">
    <property type="term" value="P:RNA processing"/>
    <property type="evidence" value="ECO:0007669"/>
    <property type="project" value="UniProtKB-ARBA"/>
</dbReference>
<dbReference type="InterPro" id="IPR050188">
    <property type="entry name" value="RluA_PseudoU_synthase"/>
</dbReference>
<feature type="domain" description="Pseudouridine synthase RsuA/RluA-like" evidence="6">
    <location>
        <begin position="16"/>
        <end position="172"/>
    </location>
</feature>
<reference evidence="7 8" key="1">
    <citation type="submission" date="2018-09" db="EMBL/GenBank/DDBJ databases">
        <title>Paenibacillus aracenensis nov. sp. isolated from a cave in southern Spain.</title>
        <authorList>
            <person name="Jurado V."/>
            <person name="Gutierrez-Patricio S."/>
            <person name="Gonzalez-Pimentel J.L."/>
            <person name="Miller A.Z."/>
            <person name="Laiz L."/>
            <person name="Saiz-Jimenez C."/>
        </authorList>
    </citation>
    <scope>NUCLEOTIDE SEQUENCE [LARGE SCALE GENOMIC DNA]</scope>
    <source>
        <strain evidence="7 8">DSM 22867</strain>
    </source>
</reference>
<dbReference type="EMBL" id="QXQA01000004">
    <property type="protein sequence ID" value="RIX53564.1"/>
    <property type="molecule type" value="Genomic_DNA"/>
</dbReference>
<dbReference type="PANTHER" id="PTHR21600">
    <property type="entry name" value="MITOCHONDRIAL RNA PSEUDOURIDINE SYNTHASE"/>
    <property type="match status" value="1"/>
</dbReference>
<gene>
    <name evidence="7" type="ORF">D3P08_08995</name>
</gene>
<dbReference type="PANTHER" id="PTHR21600:SF83">
    <property type="entry name" value="PSEUDOURIDYLATE SYNTHASE RPUSD4, MITOCHONDRIAL"/>
    <property type="match status" value="1"/>
</dbReference>
<evidence type="ECO:0000256" key="4">
    <source>
        <dbReference type="ARBA" id="ARBA00031870"/>
    </source>
</evidence>
<dbReference type="GO" id="GO:0009982">
    <property type="term" value="F:pseudouridine synthase activity"/>
    <property type="evidence" value="ECO:0007669"/>
    <property type="project" value="InterPro"/>
</dbReference>
<dbReference type="GO" id="GO:0140098">
    <property type="term" value="F:catalytic activity, acting on RNA"/>
    <property type="evidence" value="ECO:0007669"/>
    <property type="project" value="UniProtKB-ARBA"/>
</dbReference>
<evidence type="ECO:0000256" key="2">
    <source>
        <dbReference type="ARBA" id="ARBA00010876"/>
    </source>
</evidence>
<evidence type="ECO:0000256" key="1">
    <source>
        <dbReference type="ARBA" id="ARBA00000073"/>
    </source>
</evidence>
<evidence type="ECO:0000256" key="5">
    <source>
        <dbReference type="ARBA" id="ARBA00033164"/>
    </source>
</evidence>
<dbReference type="GO" id="GO:0001522">
    <property type="term" value="P:pseudouridine synthesis"/>
    <property type="evidence" value="ECO:0007669"/>
    <property type="project" value="InterPro"/>
</dbReference>
<dbReference type="CDD" id="cd02869">
    <property type="entry name" value="PseudoU_synth_RluA_like"/>
    <property type="match status" value="1"/>
</dbReference>